<dbReference type="InterPro" id="IPR051428">
    <property type="entry name" value="Sphingo_Act-Surfact_Prot"/>
</dbReference>
<protein>
    <recommendedName>
        <fullName evidence="3">Saposin B-type domain-containing protein</fullName>
    </recommendedName>
</protein>
<reference evidence="4" key="2">
    <citation type="submission" date="2025-09" db="UniProtKB">
        <authorList>
            <consortium name="Ensembl"/>
        </authorList>
    </citation>
    <scope>IDENTIFICATION</scope>
</reference>
<dbReference type="PANTHER" id="PTHR11480:SF99">
    <property type="entry name" value="SURFACTANT PROTEIN BB"/>
    <property type="match status" value="1"/>
</dbReference>
<name>A0A8C7YI70_9TELE</name>
<feature type="domain" description="Saposin B-type" evidence="3">
    <location>
        <begin position="87"/>
        <end position="168"/>
    </location>
</feature>
<sequence length="207" mass="22991">MLSSPDLQKKILAGIDHICALLPGPTASLCKEEVDKMLPLAITFFTGVAKPGEVCKMLGLCNSCPNSEILSYFVNKALQANLQSDTSGPQCSFCLFFVKTLEEMLPQQRTEEAVAKLLDKICHILPPSYRGQCEAIIDKFSKSVMDAFIHYATPQTICALLHMCKQQQEEASVFGQSFVSKRKKKKLIKSDVIPRRFLDVCPSILKC</sequence>
<dbReference type="InterPro" id="IPR007856">
    <property type="entry name" value="SapB_1"/>
</dbReference>
<proteinExistence type="predicted"/>
<dbReference type="Pfam" id="PF03489">
    <property type="entry name" value="SapB_2"/>
    <property type="match status" value="2"/>
</dbReference>
<dbReference type="Gene3D" id="1.10.225.10">
    <property type="entry name" value="Saposin-like"/>
    <property type="match status" value="2"/>
</dbReference>
<dbReference type="Proteomes" id="UP000694383">
    <property type="component" value="Unplaced"/>
</dbReference>
<organism evidence="4 5">
    <name type="scientific">Oryzias sinensis</name>
    <name type="common">Chinese medaka</name>
    <dbReference type="NCBI Taxonomy" id="183150"/>
    <lineage>
        <taxon>Eukaryota</taxon>
        <taxon>Metazoa</taxon>
        <taxon>Chordata</taxon>
        <taxon>Craniata</taxon>
        <taxon>Vertebrata</taxon>
        <taxon>Euteleostomi</taxon>
        <taxon>Actinopterygii</taxon>
        <taxon>Neopterygii</taxon>
        <taxon>Teleostei</taxon>
        <taxon>Neoteleostei</taxon>
        <taxon>Acanthomorphata</taxon>
        <taxon>Ovalentaria</taxon>
        <taxon>Atherinomorphae</taxon>
        <taxon>Beloniformes</taxon>
        <taxon>Adrianichthyidae</taxon>
        <taxon>Oryziinae</taxon>
        <taxon>Oryzias</taxon>
    </lineage>
</organism>
<dbReference type="Pfam" id="PF05184">
    <property type="entry name" value="SapB_1"/>
    <property type="match status" value="1"/>
</dbReference>
<dbReference type="InterPro" id="IPR011001">
    <property type="entry name" value="Saposin-like"/>
</dbReference>
<keyword evidence="5" id="KW-1185">Reference proteome</keyword>
<dbReference type="PANTHER" id="PTHR11480">
    <property type="entry name" value="SAPOSIN-RELATED"/>
    <property type="match status" value="1"/>
</dbReference>
<dbReference type="GO" id="GO:0006629">
    <property type="term" value="P:lipid metabolic process"/>
    <property type="evidence" value="ECO:0007669"/>
    <property type="project" value="InterPro"/>
</dbReference>
<evidence type="ECO:0000256" key="2">
    <source>
        <dbReference type="ARBA" id="ARBA00023180"/>
    </source>
</evidence>
<dbReference type="InterPro" id="IPR008138">
    <property type="entry name" value="SapB_2"/>
</dbReference>
<accession>A0A8C7YI70</accession>
<dbReference type="SUPFAM" id="SSF47862">
    <property type="entry name" value="Saposin"/>
    <property type="match status" value="2"/>
</dbReference>
<evidence type="ECO:0000259" key="3">
    <source>
        <dbReference type="PROSITE" id="PS50015"/>
    </source>
</evidence>
<feature type="domain" description="Saposin B-type" evidence="3">
    <location>
        <begin position="1"/>
        <end position="65"/>
    </location>
</feature>
<dbReference type="SMART" id="SM00741">
    <property type="entry name" value="SapB"/>
    <property type="match status" value="2"/>
</dbReference>
<dbReference type="Ensembl" id="ENSOSIT00000029583.1">
    <property type="protein sequence ID" value="ENSOSIP00000028061.1"/>
    <property type="gene ID" value="ENSOSIG00000014639.1"/>
</dbReference>
<evidence type="ECO:0000313" key="5">
    <source>
        <dbReference type="Proteomes" id="UP000694383"/>
    </source>
</evidence>
<dbReference type="GeneTree" id="ENSGT00940000164890"/>
<evidence type="ECO:0000256" key="1">
    <source>
        <dbReference type="ARBA" id="ARBA00023157"/>
    </source>
</evidence>
<evidence type="ECO:0000313" key="4">
    <source>
        <dbReference type="Ensembl" id="ENSOSIP00000028061.1"/>
    </source>
</evidence>
<dbReference type="PROSITE" id="PS50015">
    <property type="entry name" value="SAP_B"/>
    <property type="match status" value="2"/>
</dbReference>
<keyword evidence="2" id="KW-0325">Glycoprotein</keyword>
<dbReference type="InterPro" id="IPR008139">
    <property type="entry name" value="SaposinB_dom"/>
</dbReference>
<dbReference type="AlphaFoldDB" id="A0A8C7YI70"/>
<keyword evidence="1" id="KW-1015">Disulfide bond</keyword>
<reference evidence="4" key="1">
    <citation type="submission" date="2025-08" db="UniProtKB">
        <authorList>
            <consortium name="Ensembl"/>
        </authorList>
    </citation>
    <scope>IDENTIFICATION</scope>
</reference>